<evidence type="ECO:0000313" key="1">
    <source>
        <dbReference type="EMBL" id="CUP92280.1"/>
    </source>
</evidence>
<dbReference type="RefSeq" id="WP_024730646.1">
    <property type="nucleotide sequence ID" value="NZ_CABIWA010000018.1"/>
</dbReference>
<dbReference type="InterPro" id="IPR008792">
    <property type="entry name" value="PQQD"/>
</dbReference>
<dbReference type="GeneID" id="72462467"/>
<proteinExistence type="predicted"/>
<evidence type="ECO:0000313" key="2">
    <source>
        <dbReference type="Proteomes" id="UP000095765"/>
    </source>
</evidence>
<evidence type="ECO:0008006" key="3">
    <source>
        <dbReference type="Google" id="ProtNLM"/>
    </source>
</evidence>
<dbReference type="Pfam" id="PF05402">
    <property type="entry name" value="PqqD"/>
    <property type="match status" value="1"/>
</dbReference>
<name>A0A174SAM1_9FIRM</name>
<organism evidence="1 2">
    <name type="scientific">Anaerotruncus colihominis</name>
    <dbReference type="NCBI Taxonomy" id="169435"/>
    <lineage>
        <taxon>Bacteria</taxon>
        <taxon>Bacillati</taxon>
        <taxon>Bacillota</taxon>
        <taxon>Clostridia</taxon>
        <taxon>Eubacteriales</taxon>
        <taxon>Oscillospiraceae</taxon>
        <taxon>Anaerotruncus</taxon>
    </lineage>
</organism>
<dbReference type="InterPro" id="IPR041881">
    <property type="entry name" value="PqqD_sf"/>
</dbReference>
<dbReference type="EMBL" id="CZBE01000016">
    <property type="protein sequence ID" value="CUP92280.1"/>
    <property type="molecule type" value="Genomic_DNA"/>
</dbReference>
<dbReference type="Proteomes" id="UP000095765">
    <property type="component" value="Unassembled WGS sequence"/>
</dbReference>
<dbReference type="AlphaFoldDB" id="A0A174SAM1"/>
<accession>A0A174SAM1</accession>
<dbReference type="Gene3D" id="1.10.10.1150">
    <property type="entry name" value="Coenzyme PQQ synthesis protein D (PqqD)"/>
    <property type="match status" value="1"/>
</dbReference>
<reference evidence="1 2" key="1">
    <citation type="submission" date="2015-09" db="EMBL/GenBank/DDBJ databases">
        <authorList>
            <consortium name="Pathogen Informatics"/>
        </authorList>
    </citation>
    <scope>NUCLEOTIDE SEQUENCE [LARGE SCALE GENOMIC DNA]</scope>
    <source>
        <strain evidence="1 2">2789STDY5834939</strain>
    </source>
</reference>
<gene>
    <name evidence="1" type="ORF">ERS852551_02409</name>
</gene>
<protein>
    <recommendedName>
        <fullName evidence="3">PqqD family protein</fullName>
    </recommendedName>
</protein>
<sequence length="123" mass="14402">MTKKTRRMTKNYLDYIPVKNPDMPWRQSDSGIVTVTVTNTGFYNWIAQKFFHRPRQSYIDLDQYGSFVWLLIDGERSVFDISGEVGLQFGKKADPLLDRLVKFFEILKGHGFISWKEGAHEHV</sequence>